<keyword evidence="4" id="KW-0862">Zinc</keyword>
<comment type="similarity">
    <text evidence="1">Belongs to the metallo-beta-lactamase superfamily.</text>
</comment>
<evidence type="ECO:0000256" key="2">
    <source>
        <dbReference type="ARBA" id="ARBA00022723"/>
    </source>
</evidence>
<dbReference type="InterPro" id="IPR051013">
    <property type="entry name" value="MBL_superfamily_lactonases"/>
</dbReference>
<dbReference type="PANTHER" id="PTHR42978:SF6">
    <property type="entry name" value="QUORUM-QUENCHING LACTONASE YTNP-RELATED"/>
    <property type="match status" value="1"/>
</dbReference>
<dbReference type="Proteomes" id="UP001321249">
    <property type="component" value="Unassembled WGS sequence"/>
</dbReference>
<keyword evidence="2" id="KW-0479">Metal-binding</keyword>
<dbReference type="Gene3D" id="3.60.15.10">
    <property type="entry name" value="Ribonuclease Z/Hydroxyacylglutathione hydrolase-like"/>
    <property type="match status" value="1"/>
</dbReference>
<evidence type="ECO:0000313" key="9">
    <source>
        <dbReference type="Proteomes" id="UP001321249"/>
    </source>
</evidence>
<evidence type="ECO:0000313" key="6">
    <source>
        <dbReference type="EMBL" id="MDG0866000.1"/>
    </source>
</evidence>
<evidence type="ECO:0000256" key="1">
    <source>
        <dbReference type="ARBA" id="ARBA00007749"/>
    </source>
</evidence>
<dbReference type="GO" id="GO:0016787">
    <property type="term" value="F:hydrolase activity"/>
    <property type="evidence" value="ECO:0007669"/>
    <property type="project" value="UniProtKB-KW"/>
</dbReference>
<gene>
    <name evidence="6" type="ORF">GKO46_02815</name>
    <name evidence="7" type="ORF">GKO48_06445</name>
</gene>
<reference evidence="8" key="3">
    <citation type="submission" date="2023-06" db="EMBL/GenBank/DDBJ databases">
        <title>Pangenomics reveal diversification of enzyme families and niche specialization in globally abundant SAR202 bacteria.</title>
        <authorList>
            <person name="Saw J.H.W."/>
        </authorList>
    </citation>
    <scope>NUCLEOTIDE SEQUENCE [LARGE SCALE GENOMIC DNA]</scope>
    <source>
        <strain evidence="8">JH1073</strain>
    </source>
</reference>
<dbReference type="PANTHER" id="PTHR42978">
    <property type="entry name" value="QUORUM-QUENCHING LACTONASE YTNP-RELATED-RELATED"/>
    <property type="match status" value="1"/>
</dbReference>
<evidence type="ECO:0000256" key="3">
    <source>
        <dbReference type="ARBA" id="ARBA00022801"/>
    </source>
</evidence>
<dbReference type="Proteomes" id="UP001219901">
    <property type="component" value="Chromosome"/>
</dbReference>
<reference evidence="7" key="2">
    <citation type="journal article" date="2023" name="Nat. Commun.">
        <title>Cultivation of marine bacteria of the SAR202 clade.</title>
        <authorList>
            <person name="Lim Y."/>
            <person name="Seo J.H."/>
            <person name="Giovannoni S.J."/>
            <person name="Kang I."/>
            <person name="Cho J.C."/>
        </authorList>
    </citation>
    <scope>NUCLEOTIDE SEQUENCE</scope>
    <source>
        <strain evidence="7">JH1073</strain>
    </source>
</reference>
<dbReference type="AlphaFoldDB" id="A0AAJ5ZIE9"/>
<feature type="domain" description="Metallo-beta-lactamase" evidence="5">
    <location>
        <begin position="49"/>
        <end position="259"/>
    </location>
</feature>
<name>A0AAJ5ZIE9_9CHLR</name>
<protein>
    <submittedName>
        <fullName evidence="7">MBL fold metallo-hydrolase</fullName>
    </submittedName>
</protein>
<accession>A0AAJ5ZIE9</accession>
<evidence type="ECO:0000256" key="4">
    <source>
        <dbReference type="ARBA" id="ARBA00022833"/>
    </source>
</evidence>
<keyword evidence="3" id="KW-0378">Hydrolase</keyword>
<dbReference type="SUPFAM" id="SSF56281">
    <property type="entry name" value="Metallo-hydrolase/oxidoreductase"/>
    <property type="match status" value="1"/>
</dbReference>
<dbReference type="SMART" id="SM00849">
    <property type="entry name" value="Lactamase_B"/>
    <property type="match status" value="1"/>
</dbReference>
<dbReference type="EMBL" id="WMBE01000001">
    <property type="protein sequence ID" value="MDG0866000.1"/>
    <property type="molecule type" value="Genomic_DNA"/>
</dbReference>
<dbReference type="RefSeq" id="WP_342822797.1">
    <property type="nucleotide sequence ID" value="NZ_CP046146.1"/>
</dbReference>
<evidence type="ECO:0000313" key="8">
    <source>
        <dbReference type="Proteomes" id="UP001219901"/>
    </source>
</evidence>
<dbReference type="InterPro" id="IPR001279">
    <property type="entry name" value="Metallo-B-lactamas"/>
</dbReference>
<evidence type="ECO:0000259" key="5">
    <source>
        <dbReference type="SMART" id="SM00849"/>
    </source>
</evidence>
<dbReference type="GO" id="GO:0046872">
    <property type="term" value="F:metal ion binding"/>
    <property type="evidence" value="ECO:0007669"/>
    <property type="project" value="UniProtKB-KW"/>
</dbReference>
<keyword evidence="8" id="KW-1185">Reference proteome</keyword>
<dbReference type="EMBL" id="CP046147">
    <property type="protein sequence ID" value="WFG39271.1"/>
    <property type="molecule type" value="Genomic_DNA"/>
</dbReference>
<dbReference type="InterPro" id="IPR036866">
    <property type="entry name" value="RibonucZ/Hydroxyglut_hydro"/>
</dbReference>
<sequence length="282" mass="31420">MTTESNSVAVRLVSDGTFLLDGGPMFGPVPKILWEQNAKPDRKNRVRLGLNSLLIKTPDANILVDAGIGNKEPEITREIYGHSSSKLLRNLRHQGVSARDIDFVILTHLAFSHSGGATRLDREGTIIPTFPKAKYLVQRSAWEEAFSPNERSVPVYGTGVEHLKTLDDKGMIVLLDGDTEVVPGVHTIVTNGYSEGHQVVLVNTGSERIIYLANLIPTPNHLPLPYITAFDRYPDQTLAMKKELLDRCENEGWLMVFAHGYHETAGYLERRHGNIELRAVDF</sequence>
<organism evidence="7 8">
    <name type="scientific">Candidatus Lucifugimonas marina</name>
    <dbReference type="NCBI Taxonomy" id="3038979"/>
    <lineage>
        <taxon>Bacteria</taxon>
        <taxon>Bacillati</taxon>
        <taxon>Chloroflexota</taxon>
        <taxon>Dehalococcoidia</taxon>
        <taxon>SAR202 cluster</taxon>
        <taxon>Candidatus Lucifugimonadales</taxon>
        <taxon>Candidatus Lucifugimonadaceae</taxon>
        <taxon>Candidatus Lucifugimonas</taxon>
    </lineage>
</organism>
<dbReference type="Pfam" id="PF00753">
    <property type="entry name" value="Lactamase_B"/>
    <property type="match status" value="1"/>
</dbReference>
<proteinExistence type="inferred from homology"/>
<reference evidence="8 9" key="1">
    <citation type="submission" date="2019-11" db="EMBL/GenBank/DDBJ databases">
        <authorList>
            <person name="Cho J.-C."/>
        </authorList>
    </citation>
    <scope>NUCLEOTIDE SEQUENCE [LARGE SCALE GENOMIC DNA]</scope>
    <source>
        <strain evidence="7 8">JH1073</strain>
        <strain evidence="6 9">JH702</strain>
    </source>
</reference>
<evidence type="ECO:0000313" key="7">
    <source>
        <dbReference type="EMBL" id="WFG39271.1"/>
    </source>
</evidence>